<dbReference type="PROSITE" id="PS50011">
    <property type="entry name" value="PROTEIN_KINASE_DOM"/>
    <property type="match status" value="1"/>
</dbReference>
<dbReference type="SUPFAM" id="SSF56112">
    <property type="entry name" value="Protein kinase-like (PK-like)"/>
    <property type="match status" value="1"/>
</dbReference>
<evidence type="ECO:0000313" key="3">
    <source>
        <dbReference type="EnsemblMetazoa" id="RPRC006163-PA"/>
    </source>
</evidence>
<evidence type="ECO:0000313" key="4">
    <source>
        <dbReference type="Proteomes" id="UP000015103"/>
    </source>
</evidence>
<reference evidence="4" key="1">
    <citation type="submission" date="2015-04" db="EMBL/GenBank/DDBJ databases">
        <authorList>
            <person name="Wilson R.K."/>
            <person name="Warren W."/>
            <person name="Dotson E."/>
            <person name="Oliveira P.L."/>
        </authorList>
    </citation>
    <scope>NUCLEOTIDE SEQUENCE</scope>
</reference>
<keyword evidence="1" id="KW-0732">Signal</keyword>
<dbReference type="PANTHER" id="PTHR46448:SF4">
    <property type="entry name" value="EXTRACELLULAR TYROSINE-PROTEIN KINASE PKDCC-LIKE"/>
    <property type="match status" value="1"/>
</dbReference>
<accession>T1HQ39</accession>
<dbReference type="EnsemblMetazoa" id="RPRC005247-RA">
    <property type="protein sequence ID" value="RPRC005247-PA"/>
    <property type="gene ID" value="RPRC005247"/>
</dbReference>
<dbReference type="InterPro" id="IPR011009">
    <property type="entry name" value="Kinase-like_dom_sf"/>
</dbReference>
<protein>
    <submittedName>
        <fullName evidence="3">Protein kinase domain-containing protein</fullName>
    </submittedName>
</protein>
<dbReference type="Gene3D" id="3.30.200.20">
    <property type="entry name" value="Phosphorylase Kinase, domain 1"/>
    <property type="match status" value="1"/>
</dbReference>
<reference evidence="3" key="2">
    <citation type="submission" date="2015-05" db="UniProtKB">
        <authorList>
            <consortium name="EnsemblMetazoa"/>
        </authorList>
    </citation>
    <scope>IDENTIFICATION</scope>
</reference>
<feature type="signal peptide" evidence="1">
    <location>
        <begin position="1"/>
        <end position="20"/>
    </location>
</feature>
<dbReference type="VEuPathDB" id="VectorBase:RPRC005247"/>
<dbReference type="HOGENOM" id="CLU_1715504_0_0_1"/>
<dbReference type="EnsemblMetazoa" id="RPRC006163-RA">
    <property type="protein sequence ID" value="RPRC006163-PA"/>
    <property type="gene ID" value="RPRC006163"/>
</dbReference>
<keyword evidence="4" id="KW-1185">Reference proteome</keyword>
<dbReference type="InterPro" id="IPR042983">
    <property type="entry name" value="PKDCC"/>
</dbReference>
<dbReference type="AlphaFoldDB" id="T1HQ39"/>
<proteinExistence type="predicted"/>
<dbReference type="EMBL" id="ACPB03024768">
    <property type="status" value="NOT_ANNOTATED_CDS"/>
    <property type="molecule type" value="Genomic_DNA"/>
</dbReference>
<dbReference type="GO" id="GO:0005576">
    <property type="term" value="C:extracellular region"/>
    <property type="evidence" value="ECO:0007669"/>
    <property type="project" value="TreeGrafter"/>
</dbReference>
<feature type="chain" id="PRO_5014109100" evidence="1">
    <location>
        <begin position="21"/>
        <end position="153"/>
    </location>
</feature>
<dbReference type="EMBL" id="ACPB03028564">
    <property type="status" value="NOT_ANNOTATED_CDS"/>
    <property type="molecule type" value="Genomic_DNA"/>
</dbReference>
<dbReference type="Proteomes" id="UP000015103">
    <property type="component" value="Unassembled WGS sequence"/>
</dbReference>
<dbReference type="PANTHER" id="PTHR46448">
    <property type="entry name" value="PROTEIN KINASE DOMAIN-CONTAINING PROTEIN"/>
    <property type="match status" value="1"/>
</dbReference>
<dbReference type="InterPro" id="IPR000719">
    <property type="entry name" value="Prot_kinase_dom"/>
</dbReference>
<evidence type="ECO:0000256" key="1">
    <source>
        <dbReference type="SAM" id="SignalP"/>
    </source>
</evidence>
<dbReference type="VEuPathDB" id="VectorBase:RPRC006163"/>
<dbReference type="STRING" id="13249.T1HQ39"/>
<organism evidence="3 4">
    <name type="scientific">Rhodnius prolixus</name>
    <name type="common">Triatomid bug</name>
    <dbReference type="NCBI Taxonomy" id="13249"/>
    <lineage>
        <taxon>Eukaryota</taxon>
        <taxon>Metazoa</taxon>
        <taxon>Ecdysozoa</taxon>
        <taxon>Arthropoda</taxon>
        <taxon>Hexapoda</taxon>
        <taxon>Insecta</taxon>
        <taxon>Pterygota</taxon>
        <taxon>Neoptera</taxon>
        <taxon>Paraneoptera</taxon>
        <taxon>Hemiptera</taxon>
        <taxon>Heteroptera</taxon>
        <taxon>Panheteroptera</taxon>
        <taxon>Cimicomorpha</taxon>
        <taxon>Reduviidae</taxon>
        <taxon>Triatominae</taxon>
        <taxon>Rhodnius</taxon>
    </lineage>
</organism>
<dbReference type="eggNOG" id="KOG1187">
    <property type="taxonomic scope" value="Eukaryota"/>
</dbReference>
<sequence>MGTLLTTGCWLSLYIALGSLLLFYLPSGPGRDETRYESVGPGGPTQRDPVVPSRLKSEVLVNCTTLEELTDLEWIASGWTKAVYKGRLRGREIAVKTVNLDGHDIETCLSRPERPSLARCYRRASAKILRELILLQELDHPNVIKVTSKNLHF</sequence>
<dbReference type="GO" id="GO:0005524">
    <property type="term" value="F:ATP binding"/>
    <property type="evidence" value="ECO:0007669"/>
    <property type="project" value="InterPro"/>
</dbReference>
<name>T1HQ39_RHOPR</name>
<dbReference type="GO" id="GO:0004715">
    <property type="term" value="F:non-membrane spanning protein tyrosine kinase activity"/>
    <property type="evidence" value="ECO:0007669"/>
    <property type="project" value="InterPro"/>
</dbReference>
<feature type="domain" description="Protein kinase" evidence="2">
    <location>
        <begin position="69"/>
        <end position="153"/>
    </location>
</feature>
<dbReference type="GO" id="GO:0001501">
    <property type="term" value="P:skeletal system development"/>
    <property type="evidence" value="ECO:0007669"/>
    <property type="project" value="TreeGrafter"/>
</dbReference>
<evidence type="ECO:0000259" key="2">
    <source>
        <dbReference type="PROSITE" id="PS50011"/>
    </source>
</evidence>